<keyword evidence="20" id="KW-1185">Reference proteome</keyword>
<dbReference type="SUPFAM" id="SSF57535">
    <property type="entry name" value="Complement control module/SCR domain"/>
    <property type="match status" value="1"/>
</dbReference>
<dbReference type="Gene3D" id="2.20.28.230">
    <property type="match status" value="1"/>
</dbReference>
<evidence type="ECO:0000256" key="14">
    <source>
        <dbReference type="ARBA" id="ARBA00046292"/>
    </source>
</evidence>
<evidence type="ECO:0000256" key="11">
    <source>
        <dbReference type="ARBA" id="ARBA00023170"/>
    </source>
</evidence>
<evidence type="ECO:0000256" key="16">
    <source>
        <dbReference type="ARBA" id="ARBA00069591"/>
    </source>
</evidence>
<dbReference type="AlphaFoldDB" id="A0A8B6ZDD6"/>
<evidence type="ECO:0000256" key="8">
    <source>
        <dbReference type="ARBA" id="ARBA00022989"/>
    </source>
</evidence>
<dbReference type="Proteomes" id="UP000694850">
    <property type="component" value="Unplaced"/>
</dbReference>
<dbReference type="InterPro" id="IPR042372">
    <property type="entry name" value="IL15RA"/>
</dbReference>
<feature type="compositionally biased region" description="Polar residues" evidence="18">
    <location>
        <begin position="149"/>
        <end position="169"/>
    </location>
</feature>
<feature type="compositionally biased region" description="Polar residues" evidence="18">
    <location>
        <begin position="114"/>
        <end position="125"/>
    </location>
</feature>
<evidence type="ECO:0000256" key="13">
    <source>
        <dbReference type="ARBA" id="ARBA00023242"/>
    </source>
</evidence>
<dbReference type="GO" id="GO:0031410">
    <property type="term" value="C:cytoplasmic vesicle"/>
    <property type="evidence" value="ECO:0007669"/>
    <property type="project" value="UniProtKB-ARBA"/>
</dbReference>
<dbReference type="InterPro" id="IPR000436">
    <property type="entry name" value="Sushi_SCR_CCP_dom"/>
</dbReference>
<accession>A0A8B6ZDD6</accession>
<evidence type="ECO:0000313" key="21">
    <source>
        <dbReference type="RefSeq" id="XP_007933669.1"/>
    </source>
</evidence>
<keyword evidence="6" id="KW-0812">Transmembrane</keyword>
<keyword evidence="7" id="KW-0732">Signal</keyword>
<dbReference type="PANTHER" id="PTHR15060:SF0">
    <property type="entry name" value="INTERLEUKIN-15 RECEPTOR SUBUNIT ALPHA"/>
    <property type="match status" value="1"/>
</dbReference>
<evidence type="ECO:0000256" key="3">
    <source>
        <dbReference type="ARBA" id="ARBA00022525"/>
    </source>
</evidence>
<dbReference type="Pfam" id="PF00084">
    <property type="entry name" value="Sushi"/>
    <property type="match status" value="1"/>
</dbReference>
<dbReference type="InterPro" id="IPR035976">
    <property type="entry name" value="Sushi/SCR/CCP_sf"/>
</dbReference>
<keyword evidence="13" id="KW-0539">Nucleus</keyword>
<keyword evidence="11 21" id="KW-0675">Receptor</keyword>
<evidence type="ECO:0000256" key="4">
    <source>
        <dbReference type="ARBA" id="ARBA00022553"/>
    </source>
</evidence>
<feature type="compositionally biased region" description="Polar residues" evidence="18">
    <location>
        <begin position="80"/>
        <end position="105"/>
    </location>
</feature>
<dbReference type="RefSeq" id="XP_007933669.1">
    <property type="nucleotide sequence ID" value="XM_007935478.1"/>
</dbReference>
<gene>
    <name evidence="21" type="primary">IL15RA</name>
</gene>
<evidence type="ECO:0000256" key="7">
    <source>
        <dbReference type="ARBA" id="ARBA00022729"/>
    </source>
</evidence>
<comment type="subcellular location">
    <subcellularLocation>
        <location evidence="2">Cell surface</location>
    </subcellularLocation>
    <subcellularLocation>
        <location evidence="14">Nucleus membrane</location>
        <topology evidence="14">Single-pass type I membrane protein</topology>
    </subcellularLocation>
    <subcellularLocation>
        <location evidence="1">Secreted</location>
        <location evidence="1">Extracellular space</location>
    </subcellularLocation>
</comment>
<keyword evidence="10" id="KW-1015">Disulfide bond</keyword>
<evidence type="ECO:0000256" key="2">
    <source>
        <dbReference type="ARBA" id="ARBA00004241"/>
    </source>
</evidence>
<dbReference type="PANTHER" id="PTHR15060">
    <property type="entry name" value="INTERLEUKIN-15 RECEPTOR SUBUNIT ALPHA"/>
    <property type="match status" value="1"/>
</dbReference>
<keyword evidence="4" id="KW-0597">Phosphoprotein</keyword>
<organism evidence="20 21">
    <name type="scientific">Orycteropus afer afer</name>
    <dbReference type="NCBI Taxonomy" id="1230840"/>
    <lineage>
        <taxon>Eukaryota</taxon>
        <taxon>Metazoa</taxon>
        <taxon>Chordata</taxon>
        <taxon>Craniata</taxon>
        <taxon>Vertebrata</taxon>
        <taxon>Euteleostomi</taxon>
        <taxon>Mammalia</taxon>
        <taxon>Eutheria</taxon>
        <taxon>Afrotheria</taxon>
        <taxon>Tubulidentata</taxon>
        <taxon>Orycteropodidae</taxon>
        <taxon>Orycteropus</taxon>
    </lineage>
</organism>
<feature type="domain" description="Sushi" evidence="19">
    <location>
        <begin position="12"/>
        <end position="76"/>
    </location>
</feature>
<keyword evidence="12" id="KW-0325">Glycoprotein</keyword>
<evidence type="ECO:0000256" key="12">
    <source>
        <dbReference type="ARBA" id="ARBA00023180"/>
    </source>
</evidence>
<dbReference type="SMART" id="SM00032">
    <property type="entry name" value="CCP"/>
    <property type="match status" value="1"/>
</dbReference>
<keyword evidence="3" id="KW-0964">Secreted</keyword>
<evidence type="ECO:0000256" key="17">
    <source>
        <dbReference type="PROSITE-ProRule" id="PRU00302"/>
    </source>
</evidence>
<evidence type="ECO:0000259" key="19">
    <source>
        <dbReference type="PROSITE" id="PS50923"/>
    </source>
</evidence>
<comment type="caution">
    <text evidence="17">Lacks conserved residue(s) required for the propagation of feature annotation.</text>
</comment>
<evidence type="ECO:0000256" key="18">
    <source>
        <dbReference type="SAM" id="MobiDB-lite"/>
    </source>
</evidence>
<dbReference type="GO" id="GO:0031965">
    <property type="term" value="C:nuclear membrane"/>
    <property type="evidence" value="ECO:0007669"/>
    <property type="project" value="UniProtKB-SubCell"/>
</dbReference>
<keyword evidence="8" id="KW-1133">Transmembrane helix</keyword>
<evidence type="ECO:0000256" key="9">
    <source>
        <dbReference type="ARBA" id="ARBA00023136"/>
    </source>
</evidence>
<dbReference type="GO" id="GO:0005886">
    <property type="term" value="C:plasma membrane"/>
    <property type="evidence" value="ECO:0007669"/>
    <property type="project" value="UniProtKB-ARBA"/>
</dbReference>
<keyword evidence="9" id="KW-0472">Membrane</keyword>
<dbReference type="GeneID" id="103192496"/>
<dbReference type="CTD" id="3601"/>
<evidence type="ECO:0000256" key="1">
    <source>
        <dbReference type="ARBA" id="ARBA00004239"/>
    </source>
</evidence>
<keyword evidence="5 17" id="KW-0768">Sushi</keyword>
<dbReference type="GO" id="GO:0009986">
    <property type="term" value="C:cell surface"/>
    <property type="evidence" value="ECO:0007669"/>
    <property type="project" value="UniProtKB-SubCell"/>
</dbReference>
<sequence length="175" mass="18677">MVEESCLEFGSITCPLPTSIEHADIRIKSYNLSSRERYTCNSGFKRKAGTSSLTECVLNKTTNTAHWTTPNLKCIRDPSLTHQKPVSPSTVAPATVTPQPESFTPSRKEPEISTPKSDTTVTTETALVPGSRQMPSEPPSAGTTGIVRNGSSPASSQTTAKTLEQTPFASHTAPG</sequence>
<evidence type="ECO:0000256" key="5">
    <source>
        <dbReference type="ARBA" id="ARBA00022659"/>
    </source>
</evidence>
<feature type="region of interest" description="Disordered" evidence="18">
    <location>
        <begin position="78"/>
        <end position="175"/>
    </location>
</feature>
<comment type="subunit">
    <text evidence="15">The interleukin-15 receptor IL15R is a heterotrimer of IL15RA, IL2RB and IL2RG. IL15RA also self-associates. Interacts with SYK.</text>
</comment>
<dbReference type="GO" id="GO:0005576">
    <property type="term" value="C:extracellular region"/>
    <property type="evidence" value="ECO:0007669"/>
    <property type="project" value="UniProtKB-SubCell"/>
</dbReference>
<reference evidence="21" key="1">
    <citation type="submission" date="2025-08" db="UniProtKB">
        <authorList>
            <consortium name="RefSeq"/>
        </authorList>
    </citation>
    <scope>IDENTIFICATION</scope>
</reference>
<proteinExistence type="predicted"/>
<evidence type="ECO:0000313" key="20">
    <source>
        <dbReference type="Proteomes" id="UP000694850"/>
    </source>
</evidence>
<evidence type="ECO:0000256" key="15">
    <source>
        <dbReference type="ARBA" id="ARBA00062744"/>
    </source>
</evidence>
<evidence type="ECO:0000256" key="10">
    <source>
        <dbReference type="ARBA" id="ARBA00023157"/>
    </source>
</evidence>
<dbReference type="CDD" id="cd00033">
    <property type="entry name" value="CCP"/>
    <property type="match status" value="1"/>
</dbReference>
<name>A0A8B6ZDD6_ORYAF</name>
<evidence type="ECO:0000256" key="6">
    <source>
        <dbReference type="ARBA" id="ARBA00022692"/>
    </source>
</evidence>
<dbReference type="FunFam" id="2.20.28.230:FF:000001">
    <property type="entry name" value="Interleukin 15 receptor subunit alpha"/>
    <property type="match status" value="1"/>
</dbReference>
<protein>
    <recommendedName>
        <fullName evidence="16">Interleukin-15 receptor subunit alpha</fullName>
    </recommendedName>
</protein>
<dbReference type="PROSITE" id="PS50923">
    <property type="entry name" value="SUSHI"/>
    <property type="match status" value="1"/>
</dbReference>
<dbReference type="OrthoDB" id="9944172at2759"/>
<dbReference type="GO" id="GO:0042010">
    <property type="term" value="F:interleukin-15 receptor activity"/>
    <property type="evidence" value="ECO:0007669"/>
    <property type="project" value="InterPro"/>
</dbReference>